<dbReference type="Pfam" id="PF01850">
    <property type="entry name" value="PIN"/>
    <property type="match status" value="1"/>
</dbReference>
<accession>A0A8J6NZE9</accession>
<sequence length="138" mass="15602">MENNNTVFVDTGAWFALADNSDKYHERAVGVYPQLLSKYPQLTTTNLVVAETYILIRRTLGHPPAIRFLQSISASPRIIKIYSDKVLEEIAEGILKTYQDQNFSYTDAVSFAVMQAYGVRQAFSFDKHFLIAGFTLTP</sequence>
<name>A0A8J6NZE9_9BACT</name>
<reference evidence="2 3" key="1">
    <citation type="submission" date="2020-08" db="EMBL/GenBank/DDBJ databases">
        <title>Bridging the membrane lipid divide: bacteria of the FCB group superphylum have the potential to synthesize archaeal ether lipids.</title>
        <authorList>
            <person name="Villanueva L."/>
            <person name="Von Meijenfeldt F.A.B."/>
            <person name="Westbye A.B."/>
            <person name="Yadav S."/>
            <person name="Hopmans E.C."/>
            <person name="Dutilh B.E."/>
            <person name="Sinninghe Damste J.S."/>
        </authorList>
    </citation>
    <scope>NUCLEOTIDE SEQUENCE [LARGE SCALE GENOMIC DNA]</scope>
    <source>
        <strain evidence="2">NIOZ-UU30</strain>
    </source>
</reference>
<protein>
    <submittedName>
        <fullName evidence="2">Type II toxin-antitoxin system VapC family toxin</fullName>
    </submittedName>
</protein>
<dbReference type="InterPro" id="IPR002716">
    <property type="entry name" value="PIN_dom"/>
</dbReference>
<dbReference type="GO" id="GO:0016075">
    <property type="term" value="P:rRNA catabolic process"/>
    <property type="evidence" value="ECO:0007669"/>
    <property type="project" value="TreeGrafter"/>
</dbReference>
<dbReference type="InterPro" id="IPR029060">
    <property type="entry name" value="PIN-like_dom_sf"/>
</dbReference>
<evidence type="ECO:0000259" key="1">
    <source>
        <dbReference type="Pfam" id="PF01850"/>
    </source>
</evidence>
<feature type="domain" description="PIN" evidence="1">
    <location>
        <begin position="7"/>
        <end position="130"/>
    </location>
</feature>
<dbReference type="AlphaFoldDB" id="A0A8J6NZE9"/>
<evidence type="ECO:0000313" key="3">
    <source>
        <dbReference type="Proteomes" id="UP000603434"/>
    </source>
</evidence>
<dbReference type="SUPFAM" id="SSF88723">
    <property type="entry name" value="PIN domain-like"/>
    <property type="match status" value="1"/>
</dbReference>
<comment type="caution">
    <text evidence="2">The sequence shown here is derived from an EMBL/GenBank/DDBJ whole genome shotgun (WGS) entry which is preliminary data.</text>
</comment>
<dbReference type="GO" id="GO:0004521">
    <property type="term" value="F:RNA endonuclease activity"/>
    <property type="evidence" value="ECO:0007669"/>
    <property type="project" value="InterPro"/>
</dbReference>
<proteinExistence type="predicted"/>
<dbReference type="Proteomes" id="UP000603434">
    <property type="component" value="Unassembled WGS sequence"/>
</dbReference>
<organism evidence="2 3">
    <name type="scientific">Candidatus Desulfatibia profunda</name>
    <dbReference type="NCBI Taxonomy" id="2841695"/>
    <lineage>
        <taxon>Bacteria</taxon>
        <taxon>Pseudomonadati</taxon>
        <taxon>Thermodesulfobacteriota</taxon>
        <taxon>Desulfobacteria</taxon>
        <taxon>Desulfobacterales</taxon>
        <taxon>Desulfobacterales incertae sedis</taxon>
        <taxon>Candidatus Desulfatibia</taxon>
    </lineage>
</organism>
<evidence type="ECO:0000313" key="2">
    <source>
        <dbReference type="EMBL" id="MBC8362973.1"/>
    </source>
</evidence>
<dbReference type="InterPro" id="IPR039018">
    <property type="entry name" value="VapC20-like"/>
</dbReference>
<dbReference type="EMBL" id="JACNJH010000239">
    <property type="protein sequence ID" value="MBC8362973.1"/>
    <property type="molecule type" value="Genomic_DNA"/>
</dbReference>
<dbReference type="PANTHER" id="PTHR42188:SF1">
    <property type="entry name" value="23S RRNA-SPECIFIC ENDONUCLEASE VAPC20"/>
    <property type="match status" value="1"/>
</dbReference>
<gene>
    <name evidence="2" type="ORF">H8E23_16435</name>
</gene>
<dbReference type="Gene3D" id="3.40.50.1010">
    <property type="entry name" value="5'-nuclease"/>
    <property type="match status" value="1"/>
</dbReference>
<dbReference type="PANTHER" id="PTHR42188">
    <property type="entry name" value="23S RRNA-SPECIFIC ENDONUCLEASE VAPC20"/>
    <property type="match status" value="1"/>
</dbReference>